<accession>A0AAD6VF86</accession>
<evidence type="ECO:0000313" key="3">
    <source>
        <dbReference type="Proteomes" id="UP001219525"/>
    </source>
</evidence>
<dbReference type="AlphaFoldDB" id="A0AAD6VF86"/>
<feature type="region of interest" description="Disordered" evidence="1">
    <location>
        <begin position="62"/>
        <end position="81"/>
    </location>
</feature>
<name>A0AAD6VF86_9AGAR</name>
<feature type="non-terminal residue" evidence="2">
    <location>
        <position position="1"/>
    </location>
</feature>
<organism evidence="2 3">
    <name type="scientific">Mycena pura</name>
    <dbReference type="NCBI Taxonomy" id="153505"/>
    <lineage>
        <taxon>Eukaryota</taxon>
        <taxon>Fungi</taxon>
        <taxon>Dikarya</taxon>
        <taxon>Basidiomycota</taxon>
        <taxon>Agaricomycotina</taxon>
        <taxon>Agaricomycetes</taxon>
        <taxon>Agaricomycetidae</taxon>
        <taxon>Agaricales</taxon>
        <taxon>Marasmiineae</taxon>
        <taxon>Mycenaceae</taxon>
        <taxon>Mycena</taxon>
    </lineage>
</organism>
<dbReference type="EMBL" id="JARJCW010000028">
    <property type="protein sequence ID" value="KAJ7210356.1"/>
    <property type="molecule type" value="Genomic_DNA"/>
</dbReference>
<comment type="caution">
    <text evidence="2">The sequence shown here is derived from an EMBL/GenBank/DDBJ whole genome shotgun (WGS) entry which is preliminary data.</text>
</comment>
<dbReference type="Proteomes" id="UP001219525">
    <property type="component" value="Unassembled WGS sequence"/>
</dbReference>
<evidence type="ECO:0000256" key="1">
    <source>
        <dbReference type="SAM" id="MobiDB-lite"/>
    </source>
</evidence>
<proteinExistence type="predicted"/>
<sequence>GPLVATPDELHRLLGHLPEEAARKLVRNGIVDSLELDETVPTSSEKECESCLHGRMTRRAISKSSEREANGAVGDEVHTDV</sequence>
<feature type="non-terminal residue" evidence="2">
    <location>
        <position position="81"/>
    </location>
</feature>
<keyword evidence="3" id="KW-1185">Reference proteome</keyword>
<feature type="compositionally biased region" description="Basic and acidic residues" evidence="1">
    <location>
        <begin position="64"/>
        <end position="81"/>
    </location>
</feature>
<evidence type="ECO:0000313" key="2">
    <source>
        <dbReference type="EMBL" id="KAJ7210356.1"/>
    </source>
</evidence>
<protein>
    <submittedName>
        <fullName evidence="2">Uncharacterized protein</fullName>
    </submittedName>
</protein>
<reference evidence="2" key="1">
    <citation type="submission" date="2023-03" db="EMBL/GenBank/DDBJ databases">
        <title>Massive genome expansion in bonnet fungi (Mycena s.s.) driven by repeated elements and novel gene families across ecological guilds.</title>
        <authorList>
            <consortium name="Lawrence Berkeley National Laboratory"/>
            <person name="Harder C.B."/>
            <person name="Miyauchi S."/>
            <person name="Viragh M."/>
            <person name="Kuo A."/>
            <person name="Thoen E."/>
            <person name="Andreopoulos B."/>
            <person name="Lu D."/>
            <person name="Skrede I."/>
            <person name="Drula E."/>
            <person name="Henrissat B."/>
            <person name="Morin E."/>
            <person name="Kohler A."/>
            <person name="Barry K."/>
            <person name="LaButti K."/>
            <person name="Morin E."/>
            <person name="Salamov A."/>
            <person name="Lipzen A."/>
            <person name="Mereny Z."/>
            <person name="Hegedus B."/>
            <person name="Baldrian P."/>
            <person name="Stursova M."/>
            <person name="Weitz H."/>
            <person name="Taylor A."/>
            <person name="Grigoriev I.V."/>
            <person name="Nagy L.G."/>
            <person name="Martin F."/>
            <person name="Kauserud H."/>
        </authorList>
    </citation>
    <scope>NUCLEOTIDE SEQUENCE</scope>
    <source>
        <strain evidence="2">9144</strain>
    </source>
</reference>
<gene>
    <name evidence="2" type="ORF">GGX14DRAFT_310538</name>
</gene>